<dbReference type="Pfam" id="PF05685">
    <property type="entry name" value="Uma2"/>
    <property type="match status" value="1"/>
</dbReference>
<dbReference type="PANTHER" id="PTHR34107">
    <property type="entry name" value="SLL0198 PROTEIN-RELATED"/>
    <property type="match status" value="1"/>
</dbReference>
<name>A0A1Z3HR31_9CYAN</name>
<dbReference type="InterPro" id="IPR011335">
    <property type="entry name" value="Restrct_endonuc-II-like"/>
</dbReference>
<dbReference type="PANTHER" id="PTHR34107:SF2">
    <property type="entry name" value="SLL0888 PROTEIN"/>
    <property type="match status" value="1"/>
</dbReference>
<dbReference type="AlphaFoldDB" id="A0A1Z3HR31"/>
<dbReference type="KEGG" id="hhg:XM38_036700"/>
<evidence type="ECO:0000313" key="3">
    <source>
        <dbReference type="Proteomes" id="UP000191901"/>
    </source>
</evidence>
<sequence>MVQTTSSVTTFDEFMAWYPEQGRYELINGRVQEVKPTGVHEQVGGYLNGRLAVEIARLKLPYFLPKSCTIKPFSEQSGYLPDVVVVDSTQLKHEPRWQRESTLTQGKSMPLIVEIVSTNWRDDYQRKAADYEEMGIPEFWIVDYLGLGGRRYIGTPKQPTLSVYQWVDGEYQVALFRDEEPIVSPTFPDLELTLAQVLQESQVQGNDM</sequence>
<dbReference type="InterPro" id="IPR012296">
    <property type="entry name" value="Nuclease_put_TT1808"/>
</dbReference>
<dbReference type="OrthoDB" id="428427at2"/>
<dbReference type="SUPFAM" id="SSF52980">
    <property type="entry name" value="Restriction endonuclease-like"/>
    <property type="match status" value="1"/>
</dbReference>
<organism evidence="2 3">
    <name type="scientific">Halomicronema hongdechloris C2206</name>
    <dbReference type="NCBI Taxonomy" id="1641165"/>
    <lineage>
        <taxon>Bacteria</taxon>
        <taxon>Bacillati</taxon>
        <taxon>Cyanobacteriota</taxon>
        <taxon>Cyanophyceae</taxon>
        <taxon>Nodosilineales</taxon>
        <taxon>Nodosilineaceae</taxon>
        <taxon>Halomicronema</taxon>
    </lineage>
</organism>
<gene>
    <name evidence="2" type="ORF">XM38_036700</name>
</gene>
<protein>
    <recommendedName>
        <fullName evidence="1">Putative restriction endonuclease domain-containing protein</fullName>
    </recommendedName>
</protein>
<proteinExistence type="predicted"/>
<reference evidence="2 3" key="1">
    <citation type="journal article" date="2016" name="Biochim. Biophys. Acta">
        <title>Characterization of red-shifted phycobilisomes isolated from the chlorophyll f-containing cyanobacterium Halomicronema hongdechloris.</title>
        <authorList>
            <person name="Li Y."/>
            <person name="Lin Y."/>
            <person name="Garvey C.J."/>
            <person name="Birch D."/>
            <person name="Corkery R.W."/>
            <person name="Loughlin P.C."/>
            <person name="Scheer H."/>
            <person name="Willows R.D."/>
            <person name="Chen M."/>
        </authorList>
    </citation>
    <scope>NUCLEOTIDE SEQUENCE [LARGE SCALE GENOMIC DNA]</scope>
    <source>
        <strain evidence="2 3">C2206</strain>
    </source>
</reference>
<evidence type="ECO:0000259" key="1">
    <source>
        <dbReference type="Pfam" id="PF05685"/>
    </source>
</evidence>
<dbReference type="CDD" id="cd06260">
    <property type="entry name" value="DUF820-like"/>
    <property type="match status" value="1"/>
</dbReference>
<keyword evidence="3" id="KW-1185">Reference proteome</keyword>
<dbReference type="EMBL" id="CP021983">
    <property type="protein sequence ID" value="ASC72712.1"/>
    <property type="molecule type" value="Genomic_DNA"/>
</dbReference>
<dbReference type="Proteomes" id="UP000191901">
    <property type="component" value="Chromosome"/>
</dbReference>
<evidence type="ECO:0000313" key="2">
    <source>
        <dbReference type="EMBL" id="ASC72712.1"/>
    </source>
</evidence>
<feature type="domain" description="Putative restriction endonuclease" evidence="1">
    <location>
        <begin position="11"/>
        <end position="195"/>
    </location>
</feature>
<dbReference type="InterPro" id="IPR008538">
    <property type="entry name" value="Uma2"/>
</dbReference>
<dbReference type="Gene3D" id="3.90.1570.10">
    <property type="entry name" value="tt1808, chain A"/>
    <property type="match status" value="1"/>
</dbReference>
<dbReference type="STRING" id="1641165.XM38_13925"/>
<accession>A0A1Z3HR31</accession>
<dbReference type="RefSeq" id="WP_080810276.1">
    <property type="nucleotide sequence ID" value="NZ_CP021983.2"/>
</dbReference>